<dbReference type="SUPFAM" id="SSF55073">
    <property type="entry name" value="Nucleotide cyclase"/>
    <property type="match status" value="1"/>
</dbReference>
<dbReference type="EMBL" id="JAIWYP010000008">
    <property type="protein sequence ID" value="KAH3780089.1"/>
    <property type="molecule type" value="Genomic_DNA"/>
</dbReference>
<evidence type="ECO:0000256" key="1">
    <source>
        <dbReference type="ARBA" id="ARBA00023239"/>
    </source>
</evidence>
<dbReference type="GO" id="GO:0016829">
    <property type="term" value="F:lyase activity"/>
    <property type="evidence" value="ECO:0007669"/>
    <property type="project" value="UniProtKB-KW"/>
</dbReference>
<dbReference type="GO" id="GO:0009190">
    <property type="term" value="P:cyclic nucleotide biosynthetic process"/>
    <property type="evidence" value="ECO:0007669"/>
    <property type="project" value="InterPro"/>
</dbReference>
<dbReference type="Pfam" id="PF00211">
    <property type="entry name" value="Guanylate_cyc"/>
    <property type="match status" value="1"/>
</dbReference>
<evidence type="ECO:0000313" key="3">
    <source>
        <dbReference type="EMBL" id="KAH3780089.1"/>
    </source>
</evidence>
<keyword evidence="4" id="KW-1185">Reference proteome</keyword>
<dbReference type="InterPro" id="IPR001054">
    <property type="entry name" value="A/G_cyclase"/>
</dbReference>
<proteinExistence type="predicted"/>
<dbReference type="PROSITE" id="PS50125">
    <property type="entry name" value="GUANYLATE_CYCLASE_2"/>
    <property type="match status" value="1"/>
</dbReference>
<dbReference type="GO" id="GO:0035556">
    <property type="term" value="P:intracellular signal transduction"/>
    <property type="evidence" value="ECO:0007669"/>
    <property type="project" value="InterPro"/>
</dbReference>
<accession>A0A9D4EIW7</accession>
<evidence type="ECO:0000259" key="2">
    <source>
        <dbReference type="PROSITE" id="PS50125"/>
    </source>
</evidence>
<gene>
    <name evidence="3" type="ORF">DPMN_157899</name>
</gene>
<dbReference type="InterPro" id="IPR029787">
    <property type="entry name" value="Nucleotide_cyclase"/>
</dbReference>
<keyword evidence="1" id="KW-0456">Lyase</keyword>
<dbReference type="AlphaFoldDB" id="A0A9D4EIW7"/>
<sequence>MLQIVPRSLLVASGECDVVAPYHVTETTMFMASVAYFDSLLEMFSPAQTLNILTFVLELLDERISQYNVYPVSRAGESIIVTSGESKTIVYDNKLFTLSLYT</sequence>
<comment type="caution">
    <text evidence="3">The sequence shown here is derived from an EMBL/GenBank/DDBJ whole genome shotgun (WGS) entry which is preliminary data.</text>
</comment>
<reference evidence="3" key="2">
    <citation type="submission" date="2020-11" db="EMBL/GenBank/DDBJ databases">
        <authorList>
            <person name="McCartney M.A."/>
            <person name="Auch B."/>
            <person name="Kono T."/>
            <person name="Mallez S."/>
            <person name="Becker A."/>
            <person name="Gohl D.M."/>
            <person name="Silverstein K.A.T."/>
            <person name="Koren S."/>
            <person name="Bechman K.B."/>
            <person name="Herman A."/>
            <person name="Abrahante J.E."/>
            <person name="Garbe J."/>
        </authorList>
    </citation>
    <scope>NUCLEOTIDE SEQUENCE</scope>
    <source>
        <strain evidence="3">Duluth1</strain>
        <tissue evidence="3">Whole animal</tissue>
    </source>
</reference>
<protein>
    <recommendedName>
        <fullName evidence="2">Guanylate cyclase domain-containing protein</fullName>
    </recommendedName>
</protein>
<dbReference type="Proteomes" id="UP000828390">
    <property type="component" value="Unassembled WGS sequence"/>
</dbReference>
<dbReference type="Gene3D" id="3.30.70.1230">
    <property type="entry name" value="Nucleotide cyclase"/>
    <property type="match status" value="1"/>
</dbReference>
<organism evidence="3 4">
    <name type="scientific">Dreissena polymorpha</name>
    <name type="common">Zebra mussel</name>
    <name type="synonym">Mytilus polymorpha</name>
    <dbReference type="NCBI Taxonomy" id="45954"/>
    <lineage>
        <taxon>Eukaryota</taxon>
        <taxon>Metazoa</taxon>
        <taxon>Spiralia</taxon>
        <taxon>Lophotrochozoa</taxon>
        <taxon>Mollusca</taxon>
        <taxon>Bivalvia</taxon>
        <taxon>Autobranchia</taxon>
        <taxon>Heteroconchia</taxon>
        <taxon>Euheterodonta</taxon>
        <taxon>Imparidentia</taxon>
        <taxon>Neoheterodontei</taxon>
        <taxon>Myida</taxon>
        <taxon>Dreissenoidea</taxon>
        <taxon>Dreissenidae</taxon>
        <taxon>Dreissena</taxon>
    </lineage>
</organism>
<name>A0A9D4EIW7_DREPO</name>
<feature type="domain" description="Guanylate cyclase" evidence="2">
    <location>
        <begin position="28"/>
        <end position="84"/>
    </location>
</feature>
<reference evidence="3" key="1">
    <citation type="journal article" date="2019" name="bioRxiv">
        <title>The Genome of the Zebra Mussel, Dreissena polymorpha: A Resource for Invasive Species Research.</title>
        <authorList>
            <person name="McCartney M.A."/>
            <person name="Auch B."/>
            <person name="Kono T."/>
            <person name="Mallez S."/>
            <person name="Zhang Y."/>
            <person name="Obille A."/>
            <person name="Becker A."/>
            <person name="Abrahante J.E."/>
            <person name="Garbe J."/>
            <person name="Badalamenti J.P."/>
            <person name="Herman A."/>
            <person name="Mangelson H."/>
            <person name="Liachko I."/>
            <person name="Sullivan S."/>
            <person name="Sone E.D."/>
            <person name="Koren S."/>
            <person name="Silverstein K.A.T."/>
            <person name="Beckman K.B."/>
            <person name="Gohl D.M."/>
        </authorList>
    </citation>
    <scope>NUCLEOTIDE SEQUENCE</scope>
    <source>
        <strain evidence="3">Duluth1</strain>
        <tissue evidence="3">Whole animal</tissue>
    </source>
</reference>
<evidence type="ECO:0000313" key="4">
    <source>
        <dbReference type="Proteomes" id="UP000828390"/>
    </source>
</evidence>